<evidence type="ECO:0000259" key="5">
    <source>
        <dbReference type="Pfam" id="PF22152"/>
    </source>
</evidence>
<evidence type="ECO:0000259" key="6">
    <source>
        <dbReference type="Pfam" id="PF22260"/>
    </source>
</evidence>
<feature type="domain" description="RNA-dependent RNA polymerase palm" evidence="5">
    <location>
        <begin position="22"/>
        <end position="358"/>
    </location>
</feature>
<evidence type="ECO:0000256" key="2">
    <source>
        <dbReference type="ARBA" id="ARBA00022679"/>
    </source>
</evidence>
<keyword evidence="2" id="KW-0808">Transferase</keyword>
<dbReference type="Pfam" id="PF22260">
    <property type="entry name" value="Permu_RdRp_thumb"/>
    <property type="match status" value="1"/>
</dbReference>
<dbReference type="Pfam" id="PF22152">
    <property type="entry name" value="Permu_RdRp_palm"/>
    <property type="match status" value="1"/>
</dbReference>
<accession>A0A6M9BMG5</accession>
<evidence type="ECO:0000256" key="3">
    <source>
        <dbReference type="ARBA" id="ARBA00022695"/>
    </source>
</evidence>
<name>A0A6M9BMG5_9VIRU</name>
<keyword evidence="1" id="KW-0696">RNA-directed RNA polymerase</keyword>
<dbReference type="EMBL" id="MN832441">
    <property type="protein sequence ID" value="QKK82931.1"/>
    <property type="molecule type" value="Genomic_RNA"/>
</dbReference>
<dbReference type="InterPro" id="IPR054403">
    <property type="entry name" value="RdRp_palm_ribovirus"/>
</dbReference>
<dbReference type="SUPFAM" id="SSF56672">
    <property type="entry name" value="DNA/RNA polymerases"/>
    <property type="match status" value="1"/>
</dbReference>
<dbReference type="GO" id="GO:0003968">
    <property type="term" value="F:RNA-directed RNA polymerase activity"/>
    <property type="evidence" value="ECO:0007669"/>
    <property type="project" value="UniProtKB-KW"/>
</dbReference>
<feature type="region of interest" description="Disordered" evidence="4">
    <location>
        <begin position="871"/>
        <end position="924"/>
    </location>
</feature>
<dbReference type="InterPro" id="IPR043502">
    <property type="entry name" value="DNA/RNA_pol_sf"/>
</dbReference>
<feature type="compositionally biased region" description="Basic residues" evidence="4">
    <location>
        <begin position="902"/>
        <end position="918"/>
    </location>
</feature>
<proteinExistence type="predicted"/>
<sequence>MGRKTVPLKITMSDSKPLNNGVLIKMLDEYMPRDPNPEWVGLVGEFFEELITKLQVTANASAGAPYWRNKGECMDQIIDVGLPKVIEALKTPGGLGKLWKENPEFFLVEVKNKLDRYEISKLEEKTRPYVSTPAHWAFLFSMLTQGFQETLHVFDKNPASSNAYGFSSSNGGLKRMVQWMYGADKRGKVVCYGDDACIVVRRGKRIYRIDPDFKQMDGSLDAEDINLTIEWIQSHVQRDLGRVPPFWKSVCGVWKKMAVDPYFLVDGTAVYKKKSPNGLMTGIPGTTLFDTVKSVMAWNKLLDVCDRGEGDILDQAFVTKWMATQGLVVKAGTWNPAPLPEEHHPGELVTDHKFLGVQILCVNYKNTLQFVPTIPEDEAIQMLVCQKDNPFKKSVSRTSQARTLYDRMRGLMITFGFTHKIVTDAIHNVVNNLPAEIILMQVQNGTGERPEHITMQEFDYPDSSGFPSEEFCISVYADVEEKPGWIDLFPGLHERLNEFKSEIRKMNKRYRLLLTPEFAGIKAEMVEEKTRDIPEAYRVVEAKQEVAQPTYEQPNPRSRIEQTGDLPPVKIQPTLGQSIKAFLEGVGGITQVATVCDRFSIHGSLVEREASNWGFYLTGIGGWDLVSLNPIATPFETKQEAVFDKLQEKRSVVNKSTAARMEGLKASERLVYTAPEMVMINMDFFVGLFVPVRRVDDDVEARVLLNKMLAQNGMTMTWRSRVDPTRENPVCAELLIKTEGSAYQIGAVAWSLSKNLAQGYIARAILEANFVEVEKSKFSVQHSEIQRGNWADEVEAQQNPKAAPQVVNISQAPVKDYIVERVEKELPYVPQYFVNIAYSLVSGYEGFKEFSDEEVVLKMRALLLKADTVHGWSSDSSSSGAGMAPHNMPSKRSKLSPAQRTNRNRKTLEKRKAKRRSKSLPVSP</sequence>
<evidence type="ECO:0000313" key="7">
    <source>
        <dbReference type="EMBL" id="QKK82931.1"/>
    </source>
</evidence>
<organism evidence="7">
    <name type="scientific">Viola philippica permutotetra like virus</name>
    <dbReference type="NCBI Taxonomy" id="2739863"/>
    <lineage>
        <taxon>Viruses</taxon>
        <taxon>Riboviria</taxon>
        <taxon>Orthornavirae</taxon>
        <taxon>Permutotetraviridae</taxon>
    </lineage>
</organism>
<evidence type="ECO:0000256" key="4">
    <source>
        <dbReference type="SAM" id="MobiDB-lite"/>
    </source>
</evidence>
<dbReference type="InterPro" id="IPR054433">
    <property type="entry name" value="RdRp_thumb_ribovirus"/>
</dbReference>
<reference evidence="7" key="1">
    <citation type="submission" date="2019-12" db="EMBL/GenBank/DDBJ databases">
        <title>Viral genomes from plants on the riverside of the ancient canal in Zhenjiang city, China.</title>
        <authorList>
            <person name="Lu X."/>
            <person name="Yang X.S."/>
            <person name="Zhang W."/>
        </authorList>
    </citation>
    <scope>NUCLEOTIDE SEQUENCE</scope>
    <source>
        <strain evidence="7">Pt175-lat-13</strain>
    </source>
</reference>
<evidence type="ECO:0008006" key="8">
    <source>
        <dbReference type="Google" id="ProtNLM"/>
    </source>
</evidence>
<keyword evidence="3" id="KW-0548">Nucleotidyltransferase</keyword>
<feature type="region of interest" description="Disordered" evidence="4">
    <location>
        <begin position="547"/>
        <end position="567"/>
    </location>
</feature>
<protein>
    <recommendedName>
        <fullName evidence="8">RdRp</fullName>
    </recommendedName>
</protein>
<evidence type="ECO:0000256" key="1">
    <source>
        <dbReference type="ARBA" id="ARBA00022484"/>
    </source>
</evidence>
<feature type="domain" description="RNA-dependent RNA polymerase thumb" evidence="6">
    <location>
        <begin position="378"/>
        <end position="476"/>
    </location>
</feature>